<dbReference type="RefSeq" id="WP_386046449.1">
    <property type="nucleotide sequence ID" value="NZ_JBHUIO010000005.1"/>
</dbReference>
<evidence type="ECO:0000313" key="6">
    <source>
        <dbReference type="Proteomes" id="UP001597343"/>
    </source>
</evidence>
<dbReference type="InterPro" id="IPR000835">
    <property type="entry name" value="HTH_MarR-typ"/>
</dbReference>
<dbReference type="PROSITE" id="PS50995">
    <property type="entry name" value="HTH_MARR_2"/>
    <property type="match status" value="1"/>
</dbReference>
<keyword evidence="1" id="KW-0805">Transcription regulation</keyword>
<dbReference type="EMBL" id="JBHUIO010000005">
    <property type="protein sequence ID" value="MFD2170473.1"/>
    <property type="molecule type" value="Genomic_DNA"/>
</dbReference>
<evidence type="ECO:0000256" key="2">
    <source>
        <dbReference type="ARBA" id="ARBA00023125"/>
    </source>
</evidence>
<keyword evidence="2" id="KW-0238">DNA-binding</keyword>
<evidence type="ECO:0000259" key="4">
    <source>
        <dbReference type="PROSITE" id="PS50995"/>
    </source>
</evidence>
<evidence type="ECO:0000313" key="5">
    <source>
        <dbReference type="EMBL" id="MFD2170473.1"/>
    </source>
</evidence>
<dbReference type="Pfam" id="PF12802">
    <property type="entry name" value="MarR_2"/>
    <property type="match status" value="1"/>
</dbReference>
<dbReference type="PANTHER" id="PTHR42756:SF1">
    <property type="entry name" value="TRANSCRIPTIONAL REPRESSOR OF EMRAB OPERON"/>
    <property type="match status" value="1"/>
</dbReference>
<sequence length="153" mass="17781">MTADKYENVVRLIELFSRFAKSDWRKQTKWSIKASEVRLLLAIKEGSTHTDCKGIAVSDISKILQVTSPTVTQMINNLIRNDYVIRSVHPTDRRMVEISLTEKGERVAQEASEMFKRLFEGLIDHLGKERSDQLIELLDQSLTYFRQTHQEKI</sequence>
<proteinExistence type="predicted"/>
<feature type="domain" description="HTH marR-type" evidence="4">
    <location>
        <begin position="6"/>
        <end position="143"/>
    </location>
</feature>
<accession>A0ABW4ZYJ4</accession>
<keyword evidence="6" id="KW-1185">Reference proteome</keyword>
<dbReference type="Gene3D" id="1.10.10.10">
    <property type="entry name" value="Winged helix-like DNA-binding domain superfamily/Winged helix DNA-binding domain"/>
    <property type="match status" value="1"/>
</dbReference>
<dbReference type="SMART" id="SM00529">
    <property type="entry name" value="HTH_DTXR"/>
    <property type="match status" value="1"/>
</dbReference>
<dbReference type="PRINTS" id="PR00598">
    <property type="entry name" value="HTHMARR"/>
</dbReference>
<comment type="caution">
    <text evidence="5">The sequence shown here is derived from an EMBL/GenBank/DDBJ whole genome shotgun (WGS) entry which is preliminary data.</text>
</comment>
<evidence type="ECO:0000256" key="1">
    <source>
        <dbReference type="ARBA" id="ARBA00023015"/>
    </source>
</evidence>
<organism evidence="5 6">
    <name type="scientific">Tumebacillus lipolyticus</name>
    <dbReference type="NCBI Taxonomy" id="1280370"/>
    <lineage>
        <taxon>Bacteria</taxon>
        <taxon>Bacillati</taxon>
        <taxon>Bacillota</taxon>
        <taxon>Bacilli</taxon>
        <taxon>Bacillales</taxon>
        <taxon>Alicyclobacillaceae</taxon>
        <taxon>Tumebacillus</taxon>
    </lineage>
</organism>
<dbReference type="SMART" id="SM00347">
    <property type="entry name" value="HTH_MARR"/>
    <property type="match status" value="1"/>
</dbReference>
<name>A0ABW4ZYJ4_9BACL</name>
<dbReference type="PANTHER" id="PTHR42756">
    <property type="entry name" value="TRANSCRIPTIONAL REGULATOR, MARR"/>
    <property type="match status" value="1"/>
</dbReference>
<dbReference type="InterPro" id="IPR036388">
    <property type="entry name" value="WH-like_DNA-bd_sf"/>
</dbReference>
<keyword evidence="3" id="KW-0804">Transcription</keyword>
<dbReference type="InterPro" id="IPR036390">
    <property type="entry name" value="WH_DNA-bd_sf"/>
</dbReference>
<evidence type="ECO:0000256" key="3">
    <source>
        <dbReference type="ARBA" id="ARBA00023163"/>
    </source>
</evidence>
<dbReference type="Proteomes" id="UP001597343">
    <property type="component" value="Unassembled WGS sequence"/>
</dbReference>
<gene>
    <name evidence="5" type="ORF">ACFSOY_10710</name>
</gene>
<protein>
    <submittedName>
        <fullName evidence="5">MarR family winged helix-turn-helix transcriptional regulator</fullName>
    </submittedName>
</protein>
<reference evidence="6" key="1">
    <citation type="journal article" date="2019" name="Int. J. Syst. Evol. Microbiol.">
        <title>The Global Catalogue of Microorganisms (GCM) 10K type strain sequencing project: providing services to taxonomists for standard genome sequencing and annotation.</title>
        <authorList>
            <consortium name="The Broad Institute Genomics Platform"/>
            <consortium name="The Broad Institute Genome Sequencing Center for Infectious Disease"/>
            <person name="Wu L."/>
            <person name="Ma J."/>
        </authorList>
    </citation>
    <scope>NUCLEOTIDE SEQUENCE [LARGE SCALE GENOMIC DNA]</scope>
    <source>
        <strain evidence="6">CGMCC 1.13574</strain>
    </source>
</reference>
<dbReference type="InterPro" id="IPR022689">
    <property type="entry name" value="Iron_dep_repressor"/>
</dbReference>
<dbReference type="SUPFAM" id="SSF46785">
    <property type="entry name" value="Winged helix' DNA-binding domain"/>
    <property type="match status" value="1"/>
</dbReference>